<dbReference type="EMBL" id="RRYP01002325">
    <property type="protein sequence ID" value="TNV84899.1"/>
    <property type="molecule type" value="Genomic_DNA"/>
</dbReference>
<keyword evidence="1" id="KW-0472">Membrane</keyword>
<keyword evidence="1" id="KW-1133">Transmembrane helix</keyword>
<protein>
    <submittedName>
        <fullName evidence="2">Uncharacterized protein</fullName>
    </submittedName>
</protein>
<accession>A0A8J8P2K0</accession>
<proteinExistence type="predicted"/>
<feature type="transmembrane region" description="Helical" evidence="1">
    <location>
        <begin position="85"/>
        <end position="109"/>
    </location>
</feature>
<gene>
    <name evidence="2" type="ORF">FGO68_gene5340</name>
</gene>
<keyword evidence="1" id="KW-0812">Transmembrane</keyword>
<comment type="caution">
    <text evidence="2">The sequence shown here is derived from an EMBL/GenBank/DDBJ whole genome shotgun (WGS) entry which is preliminary data.</text>
</comment>
<evidence type="ECO:0000313" key="3">
    <source>
        <dbReference type="Proteomes" id="UP000785679"/>
    </source>
</evidence>
<reference evidence="2" key="1">
    <citation type="submission" date="2019-06" db="EMBL/GenBank/DDBJ databases">
        <authorList>
            <person name="Zheng W."/>
        </authorList>
    </citation>
    <scope>NUCLEOTIDE SEQUENCE</scope>
    <source>
        <strain evidence="2">QDHG01</strain>
    </source>
</reference>
<sequence>MKSIADNHGTQNTSVFQVNKSITKRHPSTILTGKKNRTDLVKALANNNRQDKCSLKMKNYWRSLDVFGEKVEFTFKGKRTYQTSVGAFFSLLIKLTLSCFIFYEMFVIFSRKHPAVSIKHNFIDLESSGSLNPFKYGFDLAVGLSTRNRTVAQKYGFSPKGSDSQLDDDFQRNLYICWGWDQNAIIIIIDSISIMQPIVRRAN</sequence>
<keyword evidence="3" id="KW-1185">Reference proteome</keyword>
<dbReference type="AlphaFoldDB" id="A0A8J8P2K0"/>
<evidence type="ECO:0000313" key="2">
    <source>
        <dbReference type="EMBL" id="TNV84899.1"/>
    </source>
</evidence>
<dbReference type="Proteomes" id="UP000785679">
    <property type="component" value="Unassembled WGS sequence"/>
</dbReference>
<name>A0A8J8P2K0_HALGN</name>
<organism evidence="2 3">
    <name type="scientific">Halteria grandinella</name>
    <dbReference type="NCBI Taxonomy" id="5974"/>
    <lineage>
        <taxon>Eukaryota</taxon>
        <taxon>Sar</taxon>
        <taxon>Alveolata</taxon>
        <taxon>Ciliophora</taxon>
        <taxon>Intramacronucleata</taxon>
        <taxon>Spirotrichea</taxon>
        <taxon>Stichotrichia</taxon>
        <taxon>Sporadotrichida</taxon>
        <taxon>Halteriidae</taxon>
        <taxon>Halteria</taxon>
    </lineage>
</organism>
<evidence type="ECO:0000256" key="1">
    <source>
        <dbReference type="SAM" id="Phobius"/>
    </source>
</evidence>